<dbReference type="AlphaFoldDB" id="A0A5C3L8Q1"/>
<organism evidence="3 4">
    <name type="scientific">Coprinopsis marcescibilis</name>
    <name type="common">Agaric fungus</name>
    <name type="synonym">Psathyrella marcescibilis</name>
    <dbReference type="NCBI Taxonomy" id="230819"/>
    <lineage>
        <taxon>Eukaryota</taxon>
        <taxon>Fungi</taxon>
        <taxon>Dikarya</taxon>
        <taxon>Basidiomycota</taxon>
        <taxon>Agaricomycotina</taxon>
        <taxon>Agaricomycetes</taxon>
        <taxon>Agaricomycetidae</taxon>
        <taxon>Agaricales</taxon>
        <taxon>Agaricineae</taxon>
        <taxon>Psathyrellaceae</taxon>
        <taxon>Coprinopsis</taxon>
    </lineage>
</organism>
<dbReference type="CDD" id="cd00024">
    <property type="entry name" value="CD_CSD"/>
    <property type="match status" value="1"/>
</dbReference>
<feature type="region of interest" description="Disordered" evidence="1">
    <location>
        <begin position="75"/>
        <end position="140"/>
    </location>
</feature>
<dbReference type="Pfam" id="PF18723">
    <property type="entry name" value="HMUDK_hel"/>
    <property type="match status" value="1"/>
</dbReference>
<dbReference type="EMBL" id="ML210151">
    <property type="protein sequence ID" value="TFK29075.1"/>
    <property type="molecule type" value="Genomic_DNA"/>
</dbReference>
<dbReference type="PROSITE" id="PS50013">
    <property type="entry name" value="CHROMO_2"/>
    <property type="match status" value="1"/>
</dbReference>
<dbReference type="STRING" id="230819.A0A5C3L8Q1"/>
<keyword evidence="4" id="KW-1185">Reference proteome</keyword>
<feature type="domain" description="Chromo" evidence="2">
    <location>
        <begin position="654"/>
        <end position="710"/>
    </location>
</feature>
<evidence type="ECO:0000256" key="1">
    <source>
        <dbReference type="SAM" id="MobiDB-lite"/>
    </source>
</evidence>
<dbReference type="SMART" id="SM00298">
    <property type="entry name" value="CHROMO"/>
    <property type="match status" value="1"/>
</dbReference>
<accession>A0A5C3L8Q1</accession>
<proteinExistence type="predicted"/>
<sequence length="747" mass="83022">MPPERNTKGAFLKGLHYAPGPYLRPTPTDREWGSMDTTSDTTLNTKVTDDDTGFDCLSGTLTEATDNTVVEGLHSDNEDSEMDAEGEDDDDNASDRAYASIPLPSVRTRLKRSISAHFPSNTKNKSPHRQSASTRTFPRRVASLSARVSSTTNKNNRVPSRRQQTTFRVNGIELKASPAFDTLWKWAAERKAIDDRRRAGLPRPWTTDPILHEYAFCNTYRVLDRVSQYIITNVIELGPQDPVEVVFRITLFNTFTKISTWEALTAALGTPHLTWASYDRGAYQTVLDTLKARGEPIYTAAFIKPAPHFGYTTNHMNHLVLLENLMQNDMPAKLRHAQSLADVYEYLVSFPGMAVFTTYQLMLNLGYARQGLGRFGGLDFVIPGPGCVSGLAKMFGASFWKGVDQREEGSDASSGGNAKNGRLNRDDATVAFATEVVRWMVQTQDEHFERLGLEFSKLSMVVDVRSGRREEIPMMLEDMEHAVCEVDKYCRKKHPGIKAHGAKGKERTEIRSTYKGPAEELVAEAPTPASSSDRSRSARGNNSGTKDTKSKIGVQAPAAYPAQPAIPKAWRLASRRVLRVRPGALVVEKRYEVNRIGDHRWVDAYDVGKGRWLMADGSDDEEDEEEASERGSPGEDSDEDMKVDGAARNLRSRKQISAVAPVGQPQQQRKIERKRQFFVYWTGYADEAATWEWEQSLIQDAPLVVKEYLEGVGAAQARDGGEDSGGGGGGEKTKATAKAKPSGRRRR</sequence>
<dbReference type="Gene3D" id="2.40.50.40">
    <property type="match status" value="1"/>
</dbReference>
<feature type="region of interest" description="Disordered" evidence="1">
    <location>
        <begin position="613"/>
        <end position="668"/>
    </location>
</feature>
<gene>
    <name evidence="3" type="ORF">FA15DRAFT_664384</name>
</gene>
<dbReference type="InterPro" id="IPR000953">
    <property type="entry name" value="Chromo/chromo_shadow_dom"/>
</dbReference>
<evidence type="ECO:0000259" key="2">
    <source>
        <dbReference type="PROSITE" id="PS50013"/>
    </source>
</evidence>
<dbReference type="InterPro" id="IPR016197">
    <property type="entry name" value="Chromo-like_dom_sf"/>
</dbReference>
<evidence type="ECO:0000313" key="4">
    <source>
        <dbReference type="Proteomes" id="UP000307440"/>
    </source>
</evidence>
<dbReference type="InterPro" id="IPR040684">
    <property type="entry name" value="HMUDK_hel"/>
</dbReference>
<dbReference type="OrthoDB" id="433924at2759"/>
<feature type="region of interest" description="Disordered" evidence="1">
    <location>
        <begin position="498"/>
        <end position="556"/>
    </location>
</feature>
<evidence type="ECO:0000313" key="3">
    <source>
        <dbReference type="EMBL" id="TFK29075.1"/>
    </source>
</evidence>
<name>A0A5C3L8Q1_COPMA</name>
<feature type="region of interest" description="Disordered" evidence="1">
    <location>
        <begin position="714"/>
        <end position="747"/>
    </location>
</feature>
<feature type="compositionally biased region" description="Basic and acidic residues" evidence="1">
    <location>
        <begin position="503"/>
        <end position="512"/>
    </location>
</feature>
<protein>
    <recommendedName>
        <fullName evidence="2">Chromo domain-containing protein</fullName>
    </recommendedName>
</protein>
<reference evidence="3 4" key="1">
    <citation type="journal article" date="2019" name="Nat. Ecol. Evol.">
        <title>Megaphylogeny resolves global patterns of mushroom evolution.</title>
        <authorList>
            <person name="Varga T."/>
            <person name="Krizsan K."/>
            <person name="Foldi C."/>
            <person name="Dima B."/>
            <person name="Sanchez-Garcia M."/>
            <person name="Sanchez-Ramirez S."/>
            <person name="Szollosi G.J."/>
            <person name="Szarkandi J.G."/>
            <person name="Papp V."/>
            <person name="Albert L."/>
            <person name="Andreopoulos W."/>
            <person name="Angelini C."/>
            <person name="Antonin V."/>
            <person name="Barry K.W."/>
            <person name="Bougher N.L."/>
            <person name="Buchanan P."/>
            <person name="Buyck B."/>
            <person name="Bense V."/>
            <person name="Catcheside P."/>
            <person name="Chovatia M."/>
            <person name="Cooper J."/>
            <person name="Damon W."/>
            <person name="Desjardin D."/>
            <person name="Finy P."/>
            <person name="Geml J."/>
            <person name="Haridas S."/>
            <person name="Hughes K."/>
            <person name="Justo A."/>
            <person name="Karasinski D."/>
            <person name="Kautmanova I."/>
            <person name="Kiss B."/>
            <person name="Kocsube S."/>
            <person name="Kotiranta H."/>
            <person name="LaButti K.M."/>
            <person name="Lechner B.E."/>
            <person name="Liimatainen K."/>
            <person name="Lipzen A."/>
            <person name="Lukacs Z."/>
            <person name="Mihaltcheva S."/>
            <person name="Morgado L.N."/>
            <person name="Niskanen T."/>
            <person name="Noordeloos M.E."/>
            <person name="Ohm R.A."/>
            <person name="Ortiz-Santana B."/>
            <person name="Ovrebo C."/>
            <person name="Racz N."/>
            <person name="Riley R."/>
            <person name="Savchenko A."/>
            <person name="Shiryaev A."/>
            <person name="Soop K."/>
            <person name="Spirin V."/>
            <person name="Szebenyi C."/>
            <person name="Tomsovsky M."/>
            <person name="Tulloss R.E."/>
            <person name="Uehling J."/>
            <person name="Grigoriev I.V."/>
            <person name="Vagvolgyi C."/>
            <person name="Papp T."/>
            <person name="Martin F.M."/>
            <person name="Miettinen O."/>
            <person name="Hibbett D.S."/>
            <person name="Nagy L.G."/>
        </authorList>
    </citation>
    <scope>NUCLEOTIDE SEQUENCE [LARGE SCALE GENOMIC DNA]</scope>
    <source>
        <strain evidence="3 4">CBS 121175</strain>
    </source>
</reference>
<dbReference type="Proteomes" id="UP000307440">
    <property type="component" value="Unassembled WGS sequence"/>
</dbReference>
<feature type="region of interest" description="Disordered" evidence="1">
    <location>
        <begin position="1"/>
        <end position="51"/>
    </location>
</feature>
<dbReference type="SUPFAM" id="SSF54160">
    <property type="entry name" value="Chromo domain-like"/>
    <property type="match status" value="1"/>
</dbReference>
<dbReference type="GO" id="GO:0006338">
    <property type="term" value="P:chromatin remodeling"/>
    <property type="evidence" value="ECO:0007669"/>
    <property type="project" value="UniProtKB-ARBA"/>
</dbReference>
<feature type="compositionally biased region" description="Polar residues" evidence="1">
    <location>
        <begin position="118"/>
        <end position="136"/>
    </location>
</feature>
<feature type="compositionally biased region" description="Basic residues" evidence="1">
    <location>
        <begin position="735"/>
        <end position="747"/>
    </location>
</feature>
<feature type="compositionally biased region" description="Acidic residues" evidence="1">
    <location>
        <begin position="617"/>
        <end position="627"/>
    </location>
</feature>
<feature type="compositionally biased region" description="Polar residues" evidence="1">
    <location>
        <begin position="35"/>
        <end position="46"/>
    </location>
</feature>
<feature type="compositionally biased region" description="Acidic residues" evidence="1">
    <location>
        <begin position="78"/>
        <end position="92"/>
    </location>
</feature>